<sequence>VTYGTRNVCRMSSTFVTLAEVLEARGGPLLEEEVWSLLLGTAESLVDVSYKAHNNMCNIISPTSLLLSATGTLAFKNCGLSDEVSTFTAPEMLQGRASSTKPAIERMLVYSLGMTLYWSVDFHLPQNQPVQLSDHLNSLLLSMCEDLAHRRVNLNSILEACESQHKASILPPPATVIRQLVEEVFHESMDQGSLPDSNVPLSGRSQMIRERLHGKRGPFSDFSDGSAEGRRYSTDSDSKSGSLPQRPWRQRPRSSPTPLYQSSLDRLPRGVRHRDSTCSWLGRSPHHDISPKTSGRSHSPSITFSESSLSLSQRKAKALGPEFIRMPDEQQIVLELPGSIVSRKGRSCSSQREVTVVLPNGQYVVVRCDIKTRARDVFDMVVAHANLVEHFYFGLAFLDDDEYFFLDHETKISKVAPDSWKKGQISSFLVFLRVKFFVDDISFILHRLTRHQYYLHLRKDILEDRLYCNEETGLFLAALALQAEFGDYMPELYGKNYYQPEHYVSKRMLEKLALPSVKEELPRLHASHAQMLPEEAEIEYLKIAQQLPEYGVMFHRVGREKRPVVGELVLGVCVKGIIVYEMKNHLRAVTRRFLWRETDSISTGVNGHTVNTSVWRVMLPYDDSQVVSEKTEYDPGEGCTSLWPHHPSIACLMSFCAKHLQDSLVLVTGHWRQMARHLLSGGGARLPASREGVSSNDRTSTSVAGAPGYDPGGCPVKAYLVAPRLFDWKKGTRIFKLVLKPVSPEKDSPTEEIEAVCRTAGKFRCLSLSKEQDSCIMQVEFTKPEGGGLGFALIGGTNGSMLRVKEICSGGVAEQDGRLRVGDILLEVNGVIVSGLSHSKVVDILRKAEGTVQLTICRDILPLTYAESPTPPNMSAQTEAILAEQPAPDTCSSPDVVLNRPVEHPPEATSDPVVNETSVVLTSPPPPPHRLTVVTDETAIKQESCNSTPSHQACCPSLNVTDMLHGASDRKQIVTKLLDQSCKDIRKTQSDGWSSEEEDDDVFDATNQEMTSPQTGPPIVSEEELASLALISPAKTSQYSGSRVKALIQILQHQLDQQELVKEFMALEHLKPSDNCLVGKAPENRDKNRYRDILPYDKTRVAIGENQDYINASYIRMQVGSEEFFYISSQGPLPSTVSAFWQMIWENKSDVIAMMTQEVERGRIKCHKYWPEKLGVPLDTGRYLLHLVNQQHLEYFHIKVIHMVETETGETHFVRHLKFTHWPDHGVPQCSEQLVRFIRYLRAVHHKGPVTVHCSAGIGRTGVLICTDVILSLIENDLPINVSDIVKEMRLQRHGMIQTKEQYLFCYKVWLEVLQGILQLHGNQWQPESPRDHKVV</sequence>
<dbReference type="Pfam" id="PF09379">
    <property type="entry name" value="FERM_N"/>
    <property type="match status" value="1"/>
</dbReference>
<evidence type="ECO:0000313" key="15">
    <source>
        <dbReference type="Proteomes" id="UP001279410"/>
    </source>
</evidence>
<feature type="region of interest" description="Disordered" evidence="8">
    <location>
        <begin position="904"/>
        <end position="930"/>
    </location>
</feature>
<comment type="similarity">
    <text evidence="3">Belongs to the protein-tyrosine phosphatase family. Non-receptor class subfamily.</text>
</comment>
<dbReference type="PROSITE" id="PS50057">
    <property type="entry name" value="FERM_3"/>
    <property type="match status" value="1"/>
</dbReference>
<dbReference type="InterPro" id="IPR018979">
    <property type="entry name" value="FERM_N"/>
</dbReference>
<dbReference type="Gene3D" id="2.30.42.10">
    <property type="match status" value="1"/>
</dbReference>
<keyword evidence="7" id="KW-0539">Nucleus</keyword>
<dbReference type="InterPro" id="IPR052074">
    <property type="entry name" value="NonRcpt_TyrProt_Phosphatase"/>
</dbReference>
<dbReference type="GO" id="GO:0005856">
    <property type="term" value="C:cytoskeleton"/>
    <property type="evidence" value="ECO:0007669"/>
    <property type="project" value="UniProtKB-SubCell"/>
</dbReference>
<evidence type="ECO:0000256" key="2">
    <source>
        <dbReference type="ARBA" id="ARBA00004245"/>
    </source>
</evidence>
<dbReference type="PROSITE" id="PS50056">
    <property type="entry name" value="TYR_PHOSPHATASE_2"/>
    <property type="match status" value="1"/>
</dbReference>
<dbReference type="InterPro" id="IPR014352">
    <property type="entry name" value="FERM/acyl-CoA-bd_prot_sf"/>
</dbReference>
<dbReference type="PANTHER" id="PTHR46900:SF4">
    <property type="entry name" value="FERM AND PDZ DOMAIN CONTAINING 2"/>
    <property type="match status" value="1"/>
</dbReference>
<feature type="region of interest" description="Disordered" evidence="8">
    <location>
        <begin position="209"/>
        <end position="306"/>
    </location>
</feature>
<dbReference type="PROSITE" id="PS51377">
    <property type="entry name" value="KIND"/>
    <property type="match status" value="1"/>
</dbReference>
<feature type="region of interest" description="Disordered" evidence="8">
    <location>
        <begin position="682"/>
        <end position="707"/>
    </location>
</feature>
<dbReference type="SMART" id="SM00295">
    <property type="entry name" value="B41"/>
    <property type="match status" value="1"/>
</dbReference>
<dbReference type="InterPro" id="IPR029071">
    <property type="entry name" value="Ubiquitin-like_domsf"/>
</dbReference>
<dbReference type="InterPro" id="IPR029021">
    <property type="entry name" value="Prot-tyrosine_phosphatase-like"/>
</dbReference>
<dbReference type="SUPFAM" id="SSF50729">
    <property type="entry name" value="PH domain-like"/>
    <property type="match status" value="1"/>
</dbReference>
<keyword evidence="6" id="KW-0206">Cytoskeleton</keyword>
<feature type="domain" description="Tyrosine specific protein phosphatases" evidence="10">
    <location>
        <begin position="1232"/>
        <end position="1304"/>
    </location>
</feature>
<feature type="non-terminal residue" evidence="14">
    <location>
        <position position="1336"/>
    </location>
</feature>
<organism evidence="14 15">
    <name type="scientific">Lates japonicus</name>
    <name type="common">Japanese lates</name>
    <dbReference type="NCBI Taxonomy" id="270547"/>
    <lineage>
        <taxon>Eukaryota</taxon>
        <taxon>Metazoa</taxon>
        <taxon>Chordata</taxon>
        <taxon>Craniata</taxon>
        <taxon>Vertebrata</taxon>
        <taxon>Euteleostomi</taxon>
        <taxon>Actinopterygii</taxon>
        <taxon>Neopterygii</taxon>
        <taxon>Teleostei</taxon>
        <taxon>Neoteleostei</taxon>
        <taxon>Acanthomorphata</taxon>
        <taxon>Carangaria</taxon>
        <taxon>Carangaria incertae sedis</taxon>
        <taxon>Centropomidae</taxon>
        <taxon>Lates</taxon>
    </lineage>
</organism>
<dbReference type="SUPFAM" id="SSF47031">
    <property type="entry name" value="Second domain of FERM"/>
    <property type="match status" value="1"/>
</dbReference>
<dbReference type="CDD" id="cd23060">
    <property type="entry name" value="PDZ5_DrPTPN13-like"/>
    <property type="match status" value="1"/>
</dbReference>
<protein>
    <submittedName>
        <fullName evidence="14">Tyrosine-protein phosphatase non-receptor type 13-like protein</fullName>
    </submittedName>
</protein>
<dbReference type="Gene3D" id="3.90.190.10">
    <property type="entry name" value="Protein tyrosine phosphatase superfamily"/>
    <property type="match status" value="1"/>
</dbReference>
<evidence type="ECO:0000256" key="3">
    <source>
        <dbReference type="ARBA" id="ARBA00009649"/>
    </source>
</evidence>
<dbReference type="PRINTS" id="PR00700">
    <property type="entry name" value="PRTYPHPHTASE"/>
</dbReference>
<name>A0AAD3RFJ0_LATJO</name>
<keyword evidence="5" id="KW-0677">Repeat</keyword>
<dbReference type="Gene3D" id="2.30.29.30">
    <property type="entry name" value="Pleckstrin-homology domain (PH domain)/Phosphotyrosine-binding domain (PTB)"/>
    <property type="match status" value="1"/>
</dbReference>
<evidence type="ECO:0000256" key="1">
    <source>
        <dbReference type="ARBA" id="ARBA00004123"/>
    </source>
</evidence>
<comment type="subcellular location">
    <subcellularLocation>
        <location evidence="2">Cytoplasm</location>
        <location evidence="2">Cytoskeleton</location>
    </subcellularLocation>
    <subcellularLocation>
        <location evidence="1">Nucleus</location>
    </subcellularLocation>
</comment>
<dbReference type="GO" id="GO:0004725">
    <property type="term" value="F:protein tyrosine phosphatase activity"/>
    <property type="evidence" value="ECO:0007669"/>
    <property type="project" value="InterPro"/>
</dbReference>
<comment type="caution">
    <text evidence="14">The sequence shown here is derived from an EMBL/GenBank/DDBJ whole genome shotgun (WGS) entry which is preliminary data.</text>
</comment>
<dbReference type="InterPro" id="IPR000387">
    <property type="entry name" value="Tyr_Pase_dom"/>
</dbReference>
<dbReference type="EMBL" id="BRZM01000094">
    <property type="protein sequence ID" value="GLD66511.1"/>
    <property type="molecule type" value="Genomic_DNA"/>
</dbReference>
<keyword evidence="4" id="KW-0963">Cytoplasm</keyword>
<dbReference type="Gene3D" id="1.10.510.10">
    <property type="entry name" value="Transferase(Phosphotransferase) domain 1"/>
    <property type="match status" value="1"/>
</dbReference>
<evidence type="ECO:0000259" key="12">
    <source>
        <dbReference type="PROSITE" id="PS50106"/>
    </source>
</evidence>
<dbReference type="InterPro" id="IPR000242">
    <property type="entry name" value="PTP_cat"/>
</dbReference>
<dbReference type="Pfam" id="PF00373">
    <property type="entry name" value="FERM_M"/>
    <property type="match status" value="1"/>
</dbReference>
<dbReference type="InterPro" id="IPR036034">
    <property type="entry name" value="PDZ_sf"/>
</dbReference>
<dbReference type="PROSITE" id="PS00383">
    <property type="entry name" value="TYR_PHOSPHATASE_1"/>
    <property type="match status" value="1"/>
</dbReference>
<feature type="domain" description="KIND" evidence="13">
    <location>
        <begin position="16"/>
        <end position="214"/>
    </location>
</feature>
<dbReference type="Proteomes" id="UP001279410">
    <property type="component" value="Unassembled WGS sequence"/>
</dbReference>
<gene>
    <name evidence="14" type="ORF">AKAME5_001790100</name>
</gene>
<evidence type="ECO:0000256" key="4">
    <source>
        <dbReference type="ARBA" id="ARBA00022490"/>
    </source>
</evidence>
<dbReference type="InterPro" id="IPR019748">
    <property type="entry name" value="FERM_central"/>
</dbReference>
<dbReference type="InterPro" id="IPR011019">
    <property type="entry name" value="KIND_dom"/>
</dbReference>
<evidence type="ECO:0000256" key="6">
    <source>
        <dbReference type="ARBA" id="ARBA00023212"/>
    </source>
</evidence>
<feature type="domain" description="PDZ" evidence="12">
    <location>
        <begin position="778"/>
        <end position="860"/>
    </location>
</feature>
<feature type="domain" description="FERM" evidence="11">
    <location>
        <begin position="352"/>
        <end position="678"/>
    </location>
</feature>
<dbReference type="PRINTS" id="PR00935">
    <property type="entry name" value="BAND41"/>
</dbReference>
<dbReference type="PROSITE" id="PS50055">
    <property type="entry name" value="TYR_PHOSPHATASE_PTP"/>
    <property type="match status" value="1"/>
</dbReference>
<dbReference type="SMART" id="SM00228">
    <property type="entry name" value="PDZ"/>
    <property type="match status" value="1"/>
</dbReference>
<evidence type="ECO:0000256" key="7">
    <source>
        <dbReference type="ARBA" id="ARBA00023242"/>
    </source>
</evidence>
<keyword evidence="15" id="KW-1185">Reference proteome</keyword>
<dbReference type="CDD" id="cd14473">
    <property type="entry name" value="FERM_B-lobe"/>
    <property type="match status" value="1"/>
</dbReference>
<dbReference type="InterPro" id="IPR001478">
    <property type="entry name" value="PDZ"/>
</dbReference>
<dbReference type="SUPFAM" id="SSF50156">
    <property type="entry name" value="PDZ domain-like"/>
    <property type="match status" value="1"/>
</dbReference>
<evidence type="ECO:0000259" key="11">
    <source>
        <dbReference type="PROSITE" id="PS50057"/>
    </source>
</evidence>
<evidence type="ECO:0000259" key="9">
    <source>
        <dbReference type="PROSITE" id="PS50055"/>
    </source>
</evidence>
<dbReference type="SUPFAM" id="SSF54236">
    <property type="entry name" value="Ubiquitin-like"/>
    <property type="match status" value="1"/>
</dbReference>
<dbReference type="SMART" id="SM00750">
    <property type="entry name" value="KIND"/>
    <property type="match status" value="1"/>
</dbReference>
<feature type="compositionally biased region" description="Polar residues" evidence="8">
    <location>
        <begin position="692"/>
        <end position="703"/>
    </location>
</feature>
<dbReference type="InterPro" id="IPR003595">
    <property type="entry name" value="Tyr_Pase_cat"/>
</dbReference>
<proteinExistence type="inferred from homology"/>
<dbReference type="PROSITE" id="PS50106">
    <property type="entry name" value="PDZ"/>
    <property type="match status" value="1"/>
</dbReference>
<dbReference type="PANTHER" id="PTHR46900">
    <property type="entry name" value="TYROSINE-PROTEIN PHOSPHATASE NON-RECEPTOR TYPE 13"/>
    <property type="match status" value="1"/>
</dbReference>
<dbReference type="Gene3D" id="1.20.80.10">
    <property type="match status" value="1"/>
</dbReference>
<feature type="compositionally biased region" description="Basic and acidic residues" evidence="8">
    <location>
        <begin position="227"/>
        <end position="238"/>
    </location>
</feature>
<dbReference type="InterPro" id="IPR019749">
    <property type="entry name" value="Band_41_domain"/>
</dbReference>
<dbReference type="InterPro" id="IPR016130">
    <property type="entry name" value="Tyr_Pase_AS"/>
</dbReference>
<dbReference type="SMART" id="SM00194">
    <property type="entry name" value="PTPc"/>
    <property type="match status" value="1"/>
</dbReference>
<feature type="domain" description="Tyrosine-protein phosphatase" evidence="9">
    <location>
        <begin position="1060"/>
        <end position="1313"/>
    </location>
</feature>
<evidence type="ECO:0000313" key="14">
    <source>
        <dbReference type="EMBL" id="GLD66511.1"/>
    </source>
</evidence>
<evidence type="ECO:0000256" key="8">
    <source>
        <dbReference type="SAM" id="MobiDB-lite"/>
    </source>
</evidence>
<accession>A0AAD3RFJ0</accession>
<reference evidence="14" key="1">
    <citation type="submission" date="2022-08" db="EMBL/GenBank/DDBJ databases">
        <title>Genome sequencing of akame (Lates japonicus).</title>
        <authorList>
            <person name="Hashiguchi Y."/>
            <person name="Takahashi H."/>
        </authorList>
    </citation>
    <scope>NUCLEOTIDE SEQUENCE</scope>
    <source>
        <strain evidence="14">Kochi</strain>
    </source>
</reference>
<dbReference type="Gene3D" id="3.10.20.90">
    <property type="entry name" value="Phosphatidylinositol 3-kinase Catalytic Subunit, Chain A, domain 1"/>
    <property type="match status" value="1"/>
</dbReference>
<dbReference type="InterPro" id="IPR000299">
    <property type="entry name" value="FERM_domain"/>
</dbReference>
<dbReference type="InterPro" id="IPR035963">
    <property type="entry name" value="FERM_2"/>
</dbReference>
<evidence type="ECO:0000259" key="10">
    <source>
        <dbReference type="PROSITE" id="PS50056"/>
    </source>
</evidence>
<dbReference type="SUPFAM" id="SSF52799">
    <property type="entry name" value="(Phosphotyrosine protein) phosphatases II"/>
    <property type="match status" value="1"/>
</dbReference>
<dbReference type="Pfam" id="PF00102">
    <property type="entry name" value="Y_phosphatase"/>
    <property type="match status" value="1"/>
</dbReference>
<dbReference type="GO" id="GO:0005634">
    <property type="term" value="C:nucleus"/>
    <property type="evidence" value="ECO:0007669"/>
    <property type="project" value="UniProtKB-SubCell"/>
</dbReference>
<dbReference type="SMART" id="SM00404">
    <property type="entry name" value="PTPc_motif"/>
    <property type="match status" value="1"/>
</dbReference>
<dbReference type="InterPro" id="IPR011993">
    <property type="entry name" value="PH-like_dom_sf"/>
</dbReference>
<evidence type="ECO:0000259" key="13">
    <source>
        <dbReference type="PROSITE" id="PS51377"/>
    </source>
</evidence>
<evidence type="ECO:0000256" key="5">
    <source>
        <dbReference type="ARBA" id="ARBA00022737"/>
    </source>
</evidence>
<dbReference type="Pfam" id="PF16474">
    <property type="entry name" value="KIND"/>
    <property type="match status" value="1"/>
</dbReference>
<dbReference type="Pfam" id="PF00595">
    <property type="entry name" value="PDZ"/>
    <property type="match status" value="1"/>
</dbReference>